<accession>A6WXB4</accession>
<sequence length="197" mass="22076">MANNIKLTRIDDSNIGDHSYLVADDECYFLLEYTSGKGYSYGKANSLISNLKKKPSRSSAAELRYKSRAVDECAIHFRRSINLDWLAEATLVPVPPSKTESHPDYDNRITRVCKGIATDLDVRELVIQTSSLTAAHEGLRHTVEDLLNNYEINEKLASPTPKKIAIFDDMLTAGAHYRAMCSILNRNRPIVTVVNMS</sequence>
<reference evidence="1 2" key="1">
    <citation type="journal article" date="2011" name="J. Bacteriol.">
        <title>Genome of Ochrobactrum anthropi ATCC 49188 T, a versatile opportunistic pathogen and symbiont of several eukaryotic hosts.</title>
        <authorList>
            <person name="Chain P.S."/>
            <person name="Lang D.M."/>
            <person name="Comerci D.J."/>
            <person name="Malfatti S.A."/>
            <person name="Vergez L.M."/>
            <person name="Shin M."/>
            <person name="Ugalde R.A."/>
            <person name="Garcia E."/>
            <person name="Tolmasky M.E."/>
        </authorList>
    </citation>
    <scope>NUCLEOTIDE SEQUENCE [LARGE SCALE GENOMIC DNA]</scope>
    <source>
        <strain evidence="2">ATCC 49188 / DSM 6882 / CCUG 24695 / JCM 21032 / LMG 3331 / NBRC 15819 / NCTC 12168 / Alc 37</strain>
    </source>
</reference>
<protein>
    <submittedName>
        <fullName evidence="1">Uncharacterized protein</fullName>
    </submittedName>
</protein>
<dbReference type="RefSeq" id="WP_012091108.1">
    <property type="nucleotide sequence ID" value="NC_009667.1"/>
</dbReference>
<organism evidence="1 2">
    <name type="scientific">Brucella anthropi (strain ATCC 49188 / DSM 6882 / CCUG 24695 / JCM 21032 / LMG 3331 / NBRC 15819 / NCTC 12168 / Alc 37)</name>
    <name type="common">Ochrobactrum anthropi</name>
    <dbReference type="NCBI Taxonomy" id="439375"/>
    <lineage>
        <taxon>Bacteria</taxon>
        <taxon>Pseudomonadati</taxon>
        <taxon>Pseudomonadota</taxon>
        <taxon>Alphaproteobacteria</taxon>
        <taxon>Hyphomicrobiales</taxon>
        <taxon>Brucellaceae</taxon>
        <taxon>Brucella/Ochrobactrum group</taxon>
        <taxon>Brucella</taxon>
    </lineage>
</organism>
<dbReference type="eggNOG" id="COG1040">
    <property type="taxonomic scope" value="Bacteria"/>
</dbReference>
<dbReference type="STRING" id="439375.Oant_0896"/>
<dbReference type="HOGENOM" id="CLU_1298490_0_0_5"/>
<dbReference type="Proteomes" id="UP000002301">
    <property type="component" value="Chromosome 1"/>
</dbReference>
<keyword evidence="2" id="KW-1185">Reference proteome</keyword>
<name>A6WXB4_BRUA4</name>
<dbReference type="KEGG" id="oan:Oant_0896"/>
<evidence type="ECO:0000313" key="1">
    <source>
        <dbReference type="EMBL" id="ABS13618.1"/>
    </source>
</evidence>
<dbReference type="EMBL" id="CP000758">
    <property type="protein sequence ID" value="ABS13618.1"/>
    <property type="molecule type" value="Genomic_DNA"/>
</dbReference>
<gene>
    <name evidence="1" type="ordered locus">Oant_0896</name>
</gene>
<dbReference type="AlphaFoldDB" id="A6WXB4"/>
<evidence type="ECO:0000313" key="2">
    <source>
        <dbReference type="Proteomes" id="UP000002301"/>
    </source>
</evidence>
<proteinExistence type="predicted"/>